<protein>
    <submittedName>
        <fullName evidence="5">Uncharacterized protein LOC129604914</fullName>
    </submittedName>
</protein>
<proteinExistence type="predicted"/>
<evidence type="ECO:0000313" key="5">
    <source>
        <dbReference type="RefSeq" id="XP_055369262.1"/>
    </source>
</evidence>
<gene>
    <name evidence="5" type="primary">LOC129604914</name>
</gene>
<keyword evidence="4" id="KW-1185">Reference proteome</keyword>
<keyword evidence="3" id="KW-1133">Transmembrane helix</keyword>
<keyword evidence="3" id="KW-0812">Transmembrane</keyword>
<feature type="transmembrane region" description="Helical" evidence="3">
    <location>
        <begin position="127"/>
        <end position="147"/>
    </location>
</feature>
<dbReference type="AlphaFoldDB" id="A0A9W2Y5M1"/>
<sequence length="293" mass="32136">MTGEDQQRGSQPAAWEHVGGIRFSAAHYKTSSSDGYQNMDSAPNGCSKEQLPVVCDRTTALRHQAALFLKLYDKKEARLRDLHAEIQEIGIQVQKWDTKSKWSFYTGLISAAVAVAAGLTVSFTGAVGFAITAALTSVAAGGAVFGFKIKQFRTEEESLRRIKQFLKIVNRLENDLDELLKLYEKAELPHDLLKLFQSMDAFRAADGVSELTAQCHVVFQELVGVRERLREAEEGSEEPLNSTQTSTPVSADGKEGREKEVDNSSEASSLLGRTSTSSRLDSETEAGNRASDK</sequence>
<feature type="compositionally biased region" description="Low complexity" evidence="2">
    <location>
        <begin position="268"/>
        <end position="279"/>
    </location>
</feature>
<feature type="transmembrane region" description="Helical" evidence="3">
    <location>
        <begin position="102"/>
        <end position="121"/>
    </location>
</feature>
<feature type="compositionally biased region" description="Polar residues" evidence="2">
    <location>
        <begin position="239"/>
        <end position="249"/>
    </location>
</feature>
<evidence type="ECO:0000313" key="4">
    <source>
        <dbReference type="Proteomes" id="UP000515150"/>
    </source>
</evidence>
<keyword evidence="1" id="KW-0175">Coiled coil</keyword>
<organism evidence="4 5">
    <name type="scientific">Betta splendens</name>
    <name type="common">Siamese fighting fish</name>
    <dbReference type="NCBI Taxonomy" id="158456"/>
    <lineage>
        <taxon>Eukaryota</taxon>
        <taxon>Metazoa</taxon>
        <taxon>Chordata</taxon>
        <taxon>Craniata</taxon>
        <taxon>Vertebrata</taxon>
        <taxon>Euteleostomi</taxon>
        <taxon>Actinopterygii</taxon>
        <taxon>Neopterygii</taxon>
        <taxon>Teleostei</taxon>
        <taxon>Neoteleostei</taxon>
        <taxon>Acanthomorphata</taxon>
        <taxon>Anabantaria</taxon>
        <taxon>Anabantiformes</taxon>
        <taxon>Anabantoidei</taxon>
        <taxon>Osphronemidae</taxon>
        <taxon>Betta</taxon>
    </lineage>
</organism>
<dbReference type="Proteomes" id="UP000515150">
    <property type="component" value="Chromosome 12"/>
</dbReference>
<evidence type="ECO:0000256" key="3">
    <source>
        <dbReference type="SAM" id="Phobius"/>
    </source>
</evidence>
<evidence type="ECO:0000256" key="1">
    <source>
        <dbReference type="SAM" id="Coils"/>
    </source>
</evidence>
<feature type="coiled-coil region" evidence="1">
    <location>
        <begin position="162"/>
        <end position="189"/>
    </location>
</feature>
<dbReference type="RefSeq" id="XP_055369262.1">
    <property type="nucleotide sequence ID" value="XM_055513287.1"/>
</dbReference>
<reference evidence="5" key="1">
    <citation type="submission" date="2025-08" db="UniProtKB">
        <authorList>
            <consortium name="RefSeq"/>
        </authorList>
    </citation>
    <scope>IDENTIFICATION</scope>
</reference>
<feature type="region of interest" description="Disordered" evidence="2">
    <location>
        <begin position="230"/>
        <end position="293"/>
    </location>
</feature>
<dbReference type="GeneID" id="129604914"/>
<accession>A0A9W2Y5M1</accession>
<keyword evidence="3" id="KW-0472">Membrane</keyword>
<evidence type="ECO:0000256" key="2">
    <source>
        <dbReference type="SAM" id="MobiDB-lite"/>
    </source>
</evidence>
<name>A0A9W2Y5M1_BETSP</name>
<dbReference type="KEGG" id="bspl:129604914"/>
<feature type="compositionally biased region" description="Basic and acidic residues" evidence="2">
    <location>
        <begin position="252"/>
        <end position="262"/>
    </location>
</feature>